<keyword evidence="2" id="KW-0378">Hydrolase</keyword>
<dbReference type="EMBL" id="HE576755">
    <property type="protein sequence ID" value="CCC69974.1"/>
    <property type="molecule type" value="Genomic_DNA"/>
</dbReference>
<keyword evidence="7" id="KW-1185">Reference proteome</keyword>
<evidence type="ECO:0000313" key="6">
    <source>
        <dbReference type="EMBL" id="CCC69974.1"/>
    </source>
</evidence>
<dbReference type="HOGENOM" id="CLU_1152036_0_0_1"/>
<dbReference type="GO" id="GO:0140818">
    <property type="term" value="F:mRNA 5'-triphosphate monophosphatase activity"/>
    <property type="evidence" value="ECO:0007669"/>
    <property type="project" value="UniProtKB-EC"/>
</dbReference>
<evidence type="ECO:0000256" key="3">
    <source>
        <dbReference type="ARBA" id="ARBA00035028"/>
    </source>
</evidence>
<accession>G0VEI3</accession>
<evidence type="ECO:0000256" key="1">
    <source>
        <dbReference type="ARBA" id="ARBA00022664"/>
    </source>
</evidence>
<dbReference type="OMA" id="FKWENEP"/>
<dbReference type="SUPFAM" id="SSF55154">
    <property type="entry name" value="CYTH-like phosphatases"/>
    <property type="match status" value="1"/>
</dbReference>
<evidence type="ECO:0000259" key="5">
    <source>
        <dbReference type="Pfam" id="PF02940"/>
    </source>
</evidence>
<dbReference type="OrthoDB" id="272147at2759"/>
<dbReference type="EC" id="3.6.1.74" evidence="3"/>
<comment type="catalytic activity">
    <reaction evidence="4">
        <text>a 5'-end triphospho-ribonucleoside in mRNA + H2O = a 5'-end diphospho-ribonucleoside in mRNA + phosphate + H(+)</text>
        <dbReference type="Rhea" id="RHEA:67004"/>
        <dbReference type="Rhea" id="RHEA-COMP:17164"/>
        <dbReference type="Rhea" id="RHEA-COMP:17165"/>
        <dbReference type="ChEBI" id="CHEBI:15377"/>
        <dbReference type="ChEBI" id="CHEBI:15378"/>
        <dbReference type="ChEBI" id="CHEBI:43474"/>
        <dbReference type="ChEBI" id="CHEBI:167616"/>
        <dbReference type="ChEBI" id="CHEBI:167618"/>
        <dbReference type="EC" id="3.6.1.74"/>
    </reaction>
    <physiologicalReaction direction="left-to-right" evidence="4">
        <dbReference type="Rhea" id="RHEA:67005"/>
    </physiologicalReaction>
</comment>
<dbReference type="KEGG" id="ncs:NCAS_0D03930"/>
<protein>
    <recommendedName>
        <fullName evidence="3">mRNA 5'-phosphatase</fullName>
        <ecNumber evidence="3">3.6.1.74</ecNumber>
    </recommendedName>
</protein>
<evidence type="ECO:0000256" key="2">
    <source>
        <dbReference type="ARBA" id="ARBA00022801"/>
    </source>
</evidence>
<name>G0VEI3_NAUCA</name>
<organism evidence="6 7">
    <name type="scientific">Naumovozyma castellii</name>
    <name type="common">Yeast</name>
    <name type="synonym">Saccharomyces castellii</name>
    <dbReference type="NCBI Taxonomy" id="27288"/>
    <lineage>
        <taxon>Eukaryota</taxon>
        <taxon>Fungi</taxon>
        <taxon>Dikarya</taxon>
        <taxon>Ascomycota</taxon>
        <taxon>Saccharomycotina</taxon>
        <taxon>Saccharomycetes</taxon>
        <taxon>Saccharomycetales</taxon>
        <taxon>Saccharomycetaceae</taxon>
        <taxon>Naumovozyma</taxon>
    </lineage>
</organism>
<dbReference type="Gene3D" id="3.20.100.10">
    <property type="entry name" value="mRNA triphosphatase Cet1-like"/>
    <property type="match status" value="1"/>
</dbReference>
<gene>
    <name evidence="6" type="primary">NCAS0D03930</name>
    <name evidence="6" type="ordered locus">NCAS_0D03930</name>
</gene>
<dbReference type="GeneID" id="96903580"/>
<dbReference type="InParanoid" id="G0VEI3"/>
<feature type="domain" description="mRNA triphosphatase Cet1-like" evidence="5">
    <location>
        <begin position="108"/>
        <end position="205"/>
    </location>
</feature>
<proteinExistence type="predicted"/>
<keyword evidence="1" id="KW-0507">mRNA processing</keyword>
<dbReference type="GO" id="GO:0004651">
    <property type="term" value="F:polynucleotide 5'-phosphatase activity"/>
    <property type="evidence" value="ECO:0007669"/>
    <property type="project" value="InterPro"/>
</dbReference>
<evidence type="ECO:0000313" key="7">
    <source>
        <dbReference type="Proteomes" id="UP000001640"/>
    </source>
</evidence>
<reference key="2">
    <citation type="submission" date="2011-08" db="EMBL/GenBank/DDBJ databases">
        <title>Genome sequence of Naumovozyma castellii.</title>
        <authorList>
            <person name="Gordon J.L."/>
            <person name="Armisen D."/>
            <person name="Proux-Wera E."/>
            <person name="OhEigeartaigh S.S."/>
            <person name="Byrne K.P."/>
            <person name="Wolfe K.H."/>
        </authorList>
    </citation>
    <scope>NUCLEOTIDE SEQUENCE</scope>
    <source>
        <strain>Type strain:CBS 4309</strain>
    </source>
</reference>
<dbReference type="InterPro" id="IPR004206">
    <property type="entry name" value="mRNA_triPase_Cet1"/>
</dbReference>
<dbReference type="InterPro" id="IPR033469">
    <property type="entry name" value="CYTH-like_dom_sf"/>
</dbReference>
<dbReference type="GO" id="GO:0006397">
    <property type="term" value="P:mRNA processing"/>
    <property type="evidence" value="ECO:0007669"/>
    <property type="project" value="UniProtKB-KW"/>
</dbReference>
<dbReference type="Pfam" id="PF02940">
    <property type="entry name" value="mRNA_triPase"/>
    <property type="match status" value="1"/>
</dbReference>
<dbReference type="AlphaFoldDB" id="G0VEI3"/>
<evidence type="ECO:0000256" key="4">
    <source>
        <dbReference type="ARBA" id="ARBA00047740"/>
    </source>
</evidence>
<reference evidence="6 7" key="1">
    <citation type="journal article" date="2011" name="Proc. Natl. Acad. Sci. U.S.A.">
        <title>Evolutionary erosion of yeast sex chromosomes by mating-type switching accidents.</title>
        <authorList>
            <person name="Gordon J.L."/>
            <person name="Armisen D."/>
            <person name="Proux-Wera E."/>
            <person name="Oheigeartaigh S.S."/>
            <person name="Byrne K.P."/>
            <person name="Wolfe K.H."/>
        </authorList>
    </citation>
    <scope>NUCLEOTIDE SEQUENCE [LARGE SCALE GENOMIC DNA]</scope>
    <source>
        <strain evidence="7">ATCC 76901 / BCRC 22586 / CBS 4309 / NBRC 1992 / NRRL Y-12630</strain>
    </source>
</reference>
<dbReference type="RefSeq" id="XP_003676335.1">
    <property type="nucleotide sequence ID" value="XM_003676287.1"/>
</dbReference>
<dbReference type="Proteomes" id="UP000001640">
    <property type="component" value="Chromosome 4"/>
</dbReference>
<dbReference type="InterPro" id="IPR037009">
    <property type="entry name" value="mRNA_triPase_Cet1_sf"/>
</dbReference>
<sequence>MSEIDLTSLLNALPGLKNAAFTITQKDAIAHWVRKEVYRVSKETRPYLEMEFKYGSVDWKGRIFPGIRKESFQNIKDELSKKSKVIDLRPVETKDIFTKKGRLTISPEKKLLHSLKKKKIAQAVLKCPGKKYSIKITIAAELPNNLPKDFKWENEPTIDPARHKKRFAFAVSDLKENSFKLENISIDLSEIECRKKETYEVELELGRTLLDEIFNEENSEASQCEIITKFIEDGETLLAML</sequence>